<dbReference type="AlphaFoldDB" id="A0A0B6RZX3"/>
<evidence type="ECO:0000256" key="1">
    <source>
        <dbReference type="ARBA" id="ARBA00000971"/>
    </source>
</evidence>
<comment type="catalytic activity">
    <reaction evidence="1">
        <text>[protein]-peptidylproline (omega=180) = [protein]-peptidylproline (omega=0)</text>
        <dbReference type="Rhea" id="RHEA:16237"/>
        <dbReference type="Rhea" id="RHEA-COMP:10747"/>
        <dbReference type="Rhea" id="RHEA-COMP:10748"/>
        <dbReference type="ChEBI" id="CHEBI:83833"/>
        <dbReference type="ChEBI" id="CHEBI:83834"/>
        <dbReference type="EC" id="5.2.1.8"/>
    </reaction>
</comment>
<dbReference type="SUPFAM" id="SSF109998">
    <property type="entry name" value="Triger factor/SurA peptide-binding domain-like"/>
    <property type="match status" value="1"/>
</dbReference>
<dbReference type="RefSeq" id="WP_042627477.1">
    <property type="nucleotide sequence ID" value="NZ_CP002581.1"/>
</dbReference>
<dbReference type="InterPro" id="IPR027304">
    <property type="entry name" value="Trigger_fact/SurA_dom_sf"/>
</dbReference>
<keyword evidence="4 5" id="KW-0697">Rotamase</keyword>
<evidence type="ECO:0000313" key="9">
    <source>
        <dbReference type="Proteomes" id="UP000031838"/>
    </source>
</evidence>
<dbReference type="KEGG" id="bgp:BGL_2c08430"/>
<evidence type="ECO:0000313" key="8">
    <source>
        <dbReference type="EMBL" id="AJK48923.1"/>
    </source>
</evidence>
<dbReference type="HOGENOM" id="CLU_034646_1_1_4"/>
<evidence type="ECO:0000259" key="7">
    <source>
        <dbReference type="PROSITE" id="PS50198"/>
    </source>
</evidence>
<dbReference type="InterPro" id="IPR050245">
    <property type="entry name" value="PrsA_foldase"/>
</dbReference>
<protein>
    <recommendedName>
        <fullName evidence="3">peptidylprolyl isomerase</fullName>
        <ecNumber evidence="3">5.2.1.8</ecNumber>
    </recommendedName>
</protein>
<dbReference type="InterPro" id="IPR046357">
    <property type="entry name" value="PPIase_dom_sf"/>
</dbReference>
<dbReference type="Proteomes" id="UP000031838">
    <property type="component" value="Chromosome 2"/>
</dbReference>
<dbReference type="Gene3D" id="1.10.8.1040">
    <property type="match status" value="1"/>
</dbReference>
<keyword evidence="9" id="KW-1185">Reference proteome</keyword>
<organism evidence="8 9">
    <name type="scientific">Burkholderia plantarii</name>
    <dbReference type="NCBI Taxonomy" id="41899"/>
    <lineage>
        <taxon>Bacteria</taxon>
        <taxon>Pseudomonadati</taxon>
        <taxon>Pseudomonadota</taxon>
        <taxon>Betaproteobacteria</taxon>
        <taxon>Burkholderiales</taxon>
        <taxon>Burkholderiaceae</taxon>
        <taxon>Burkholderia</taxon>
    </lineage>
</organism>
<dbReference type="InterPro" id="IPR000297">
    <property type="entry name" value="PPIase_PpiC"/>
</dbReference>
<evidence type="ECO:0000256" key="4">
    <source>
        <dbReference type="ARBA" id="ARBA00023110"/>
    </source>
</evidence>
<keyword evidence="5 8" id="KW-0413">Isomerase</keyword>
<accession>A0A0B6RZX3</accession>
<proteinExistence type="inferred from homology"/>
<dbReference type="EMBL" id="CP002581">
    <property type="protein sequence ID" value="AJK48923.1"/>
    <property type="molecule type" value="Genomic_DNA"/>
</dbReference>
<evidence type="ECO:0000256" key="5">
    <source>
        <dbReference type="PROSITE-ProRule" id="PRU00278"/>
    </source>
</evidence>
<evidence type="ECO:0000256" key="2">
    <source>
        <dbReference type="ARBA" id="ARBA00007656"/>
    </source>
</evidence>
<keyword evidence="6" id="KW-0732">Signal</keyword>
<reference evidence="9" key="1">
    <citation type="submission" date="2011-03" db="EMBL/GenBank/DDBJ databases">
        <authorList>
            <person name="Voget S."/>
            <person name="Streit W.R."/>
            <person name="Jaeger K.E."/>
            <person name="Daniel R."/>
        </authorList>
    </citation>
    <scope>NUCLEOTIDE SEQUENCE [LARGE SCALE GENOMIC DNA]</scope>
    <source>
        <strain evidence="9">PG1</strain>
    </source>
</reference>
<sequence>MKIGMTKQDATHVNHRERPSRAMRAASALALAIAGQLGGAHAALAALDVMPRAATSAAASGASAPAAAPLPDGIVARVNGVAITRDQLEQARVAASQPDTASVRAALKNQLIARELLRQAAASAHYDTRPQVLAAVEQAKSLAMTQVWLQDHVKPEPVTDAEVKAKYDEVVAGLGQTELKPRVIVLKDRASADAALAQLKRGADFAQLARQAADGPSAAQGGALNWVSFRQPVPPAGQQGWPQPLAEALLKLPVGGVTSAPVEAGGRFWILRVDEQRPTRVPAYADAKDVLRRGLEQAALQKATIEMMVGLLKQAQIQQ</sequence>
<gene>
    <name evidence="8" type="ORF">BGL_2c08430</name>
</gene>
<dbReference type="PROSITE" id="PS50198">
    <property type="entry name" value="PPIC_PPIASE_2"/>
    <property type="match status" value="1"/>
</dbReference>
<dbReference type="EC" id="5.2.1.8" evidence="3"/>
<evidence type="ECO:0000256" key="3">
    <source>
        <dbReference type="ARBA" id="ARBA00013194"/>
    </source>
</evidence>
<dbReference type="PANTHER" id="PTHR47245">
    <property type="entry name" value="PEPTIDYLPROLYL ISOMERASE"/>
    <property type="match status" value="1"/>
</dbReference>
<comment type="similarity">
    <text evidence="2">Belongs to the PpiC/parvulin rotamase family.</text>
</comment>
<reference evidence="8 9" key="2">
    <citation type="journal article" date="2016" name="Appl. Microbiol. Biotechnol.">
        <title>Mutations improving production and secretion of extracellular lipase by Burkholderia glumae PG1.</title>
        <authorList>
            <person name="Knapp A."/>
            <person name="Voget S."/>
            <person name="Gao R."/>
            <person name="Zaburannyi N."/>
            <person name="Krysciak D."/>
            <person name="Breuer M."/>
            <person name="Hauer B."/>
            <person name="Streit W.R."/>
            <person name="Muller R."/>
            <person name="Daniel R."/>
            <person name="Jaeger K.E."/>
        </authorList>
    </citation>
    <scope>NUCLEOTIDE SEQUENCE [LARGE SCALE GENOMIC DNA]</scope>
    <source>
        <strain evidence="8 9">PG1</strain>
    </source>
</reference>
<dbReference type="Gene3D" id="3.10.50.40">
    <property type="match status" value="1"/>
</dbReference>
<feature type="domain" description="PpiC" evidence="7">
    <location>
        <begin position="176"/>
        <end position="275"/>
    </location>
</feature>
<dbReference type="SUPFAM" id="SSF54534">
    <property type="entry name" value="FKBP-like"/>
    <property type="match status" value="1"/>
</dbReference>
<name>A0A0B6RZX3_BURPL</name>
<evidence type="ECO:0000256" key="6">
    <source>
        <dbReference type="SAM" id="SignalP"/>
    </source>
</evidence>
<feature type="chain" id="PRO_5007762949" description="peptidylprolyl isomerase" evidence="6">
    <location>
        <begin position="43"/>
        <end position="319"/>
    </location>
</feature>
<dbReference type="PANTHER" id="PTHR47245:SF2">
    <property type="entry name" value="PEPTIDYL-PROLYL CIS-TRANS ISOMERASE HP_0175-RELATED"/>
    <property type="match status" value="1"/>
</dbReference>
<feature type="signal peptide" evidence="6">
    <location>
        <begin position="1"/>
        <end position="42"/>
    </location>
</feature>
<dbReference type="GO" id="GO:0003755">
    <property type="term" value="F:peptidyl-prolyl cis-trans isomerase activity"/>
    <property type="evidence" value="ECO:0007669"/>
    <property type="project" value="UniProtKB-KW"/>
</dbReference>
<dbReference type="Pfam" id="PF13145">
    <property type="entry name" value="Rotamase_2"/>
    <property type="match status" value="1"/>
</dbReference>